<dbReference type="Pfam" id="PF01471">
    <property type="entry name" value="PG_binding_1"/>
    <property type="match status" value="1"/>
</dbReference>
<dbReference type="InterPro" id="IPR052905">
    <property type="entry name" value="LD-transpeptidase_YkuD-like"/>
</dbReference>
<keyword evidence="6 7" id="KW-0961">Cell wall biogenesis/degradation</keyword>
<dbReference type="OrthoDB" id="9778545at2"/>
<evidence type="ECO:0000256" key="3">
    <source>
        <dbReference type="ARBA" id="ARBA00022679"/>
    </source>
</evidence>
<name>A0A328B4N7_9CAUL</name>
<comment type="caution">
    <text evidence="10">The sequence shown here is derived from an EMBL/GenBank/DDBJ whole genome shotgun (WGS) entry which is preliminary data.</text>
</comment>
<dbReference type="InterPro" id="IPR005490">
    <property type="entry name" value="LD_TPept_cat_dom"/>
</dbReference>
<evidence type="ECO:0000256" key="1">
    <source>
        <dbReference type="ARBA" id="ARBA00004752"/>
    </source>
</evidence>
<dbReference type="SUPFAM" id="SSF47090">
    <property type="entry name" value="PGBD-like"/>
    <property type="match status" value="1"/>
</dbReference>
<sequence>MTAPDLRPFGYSRRTLLAALPLALAAGAAYAQEPPPAAPVPPLSPQQLADAVRTLNAAETHGLPHQAFTADDAPETIALALARYAKAVHVGRLAPADFLKEWGVRPAAYDPAADLGAAVATDRLGPWLESLPPPYSGYRALRRGLAAYREIAAAGGWQAIPAGPAFGLGAKGARVAALRTRLAVEDKSAPKADGAFDSDLQDAVARAQRRFGLKPDGVVDPTTLEALNQPVGQRILQIIANLERWRWLPPTMPPTRVQVNSGAAIVTLFRDDKPVLSMKAVAGRPGDETPMLFSQIHSVVLNPPWNVPSSIATKELWPKEKKNPGYLARNGFVVISTGDGASRLQQKAGDQSALGRYKFDFDNPYGVYLHDTPSQGGFSRYARQASHGCVRLEKPAALAAALLDADPQWNADLIAAAVDKGDTVRARLPAPVPVFIFYWTAFAGADGQMNFRSDPYNWDRLLLQRIGTLAPAAEV</sequence>
<dbReference type="PANTHER" id="PTHR41533">
    <property type="entry name" value="L,D-TRANSPEPTIDASE HI_1667-RELATED"/>
    <property type="match status" value="1"/>
</dbReference>
<feature type="chain" id="PRO_5016331478" evidence="8">
    <location>
        <begin position="32"/>
        <end position="475"/>
    </location>
</feature>
<evidence type="ECO:0000256" key="4">
    <source>
        <dbReference type="ARBA" id="ARBA00022960"/>
    </source>
</evidence>
<dbReference type="InterPro" id="IPR002477">
    <property type="entry name" value="Peptidoglycan-bd-like"/>
</dbReference>
<dbReference type="SUPFAM" id="SSF141523">
    <property type="entry name" value="L,D-transpeptidase catalytic domain-like"/>
    <property type="match status" value="1"/>
</dbReference>
<dbReference type="PROSITE" id="PS52029">
    <property type="entry name" value="LD_TPASE"/>
    <property type="match status" value="1"/>
</dbReference>
<dbReference type="Pfam" id="PF03734">
    <property type="entry name" value="YkuD"/>
    <property type="match status" value="1"/>
</dbReference>
<comment type="similarity">
    <text evidence="2">Belongs to the YkuD family.</text>
</comment>
<dbReference type="GO" id="GO:0071555">
    <property type="term" value="P:cell wall organization"/>
    <property type="evidence" value="ECO:0007669"/>
    <property type="project" value="UniProtKB-UniRule"/>
</dbReference>
<evidence type="ECO:0000313" key="10">
    <source>
        <dbReference type="EMBL" id="RAK61837.1"/>
    </source>
</evidence>
<dbReference type="CDD" id="cd16913">
    <property type="entry name" value="YkuD_like"/>
    <property type="match status" value="1"/>
</dbReference>
<dbReference type="EMBL" id="QFYP01000001">
    <property type="protein sequence ID" value="RAK61837.1"/>
    <property type="molecule type" value="Genomic_DNA"/>
</dbReference>
<feature type="domain" description="L,D-TPase catalytic" evidence="9">
    <location>
        <begin position="255"/>
        <end position="427"/>
    </location>
</feature>
<feature type="signal peptide" evidence="8">
    <location>
        <begin position="1"/>
        <end position="31"/>
    </location>
</feature>
<accession>A0A328B4N7</accession>
<evidence type="ECO:0000256" key="8">
    <source>
        <dbReference type="SAM" id="SignalP"/>
    </source>
</evidence>
<protein>
    <submittedName>
        <fullName evidence="10">Murein L,D-transpeptidase</fullName>
    </submittedName>
</protein>
<evidence type="ECO:0000256" key="7">
    <source>
        <dbReference type="PROSITE-ProRule" id="PRU01373"/>
    </source>
</evidence>
<gene>
    <name evidence="10" type="ORF">DJ021_14635</name>
</gene>
<proteinExistence type="inferred from homology"/>
<keyword evidence="5 7" id="KW-0573">Peptidoglycan synthesis</keyword>
<keyword evidence="11" id="KW-1185">Reference proteome</keyword>
<evidence type="ECO:0000259" key="9">
    <source>
        <dbReference type="PROSITE" id="PS52029"/>
    </source>
</evidence>
<dbReference type="Gene3D" id="2.40.440.10">
    <property type="entry name" value="L,D-transpeptidase catalytic domain-like"/>
    <property type="match status" value="1"/>
</dbReference>
<dbReference type="GO" id="GO:0004180">
    <property type="term" value="F:carboxypeptidase activity"/>
    <property type="evidence" value="ECO:0007669"/>
    <property type="project" value="UniProtKB-ARBA"/>
</dbReference>
<keyword evidence="4 7" id="KW-0133">Cell shape</keyword>
<evidence type="ECO:0000313" key="11">
    <source>
        <dbReference type="Proteomes" id="UP000249842"/>
    </source>
</evidence>
<keyword evidence="3" id="KW-0808">Transferase</keyword>
<evidence type="ECO:0000256" key="5">
    <source>
        <dbReference type="ARBA" id="ARBA00022984"/>
    </source>
</evidence>
<comment type="pathway">
    <text evidence="1 7">Cell wall biogenesis; peptidoglycan biosynthesis.</text>
</comment>
<dbReference type="UniPathway" id="UPA00219"/>
<dbReference type="Gene3D" id="1.10.101.10">
    <property type="entry name" value="PGBD-like superfamily/PGBD"/>
    <property type="match status" value="1"/>
</dbReference>
<dbReference type="GO" id="GO:0016740">
    <property type="term" value="F:transferase activity"/>
    <property type="evidence" value="ECO:0007669"/>
    <property type="project" value="UniProtKB-KW"/>
</dbReference>
<dbReference type="Pfam" id="PF20142">
    <property type="entry name" value="Scaffold"/>
    <property type="match status" value="1"/>
</dbReference>
<dbReference type="GO" id="GO:0009252">
    <property type="term" value="P:peptidoglycan biosynthetic process"/>
    <property type="evidence" value="ECO:0007669"/>
    <property type="project" value="UniProtKB-UniPathway"/>
</dbReference>
<dbReference type="InterPro" id="IPR036365">
    <property type="entry name" value="PGBD-like_sf"/>
</dbReference>
<evidence type="ECO:0000256" key="6">
    <source>
        <dbReference type="ARBA" id="ARBA00023316"/>
    </source>
</evidence>
<feature type="active site" description="Proton donor/acceptor" evidence="7">
    <location>
        <position position="370"/>
    </location>
</feature>
<dbReference type="Proteomes" id="UP000249842">
    <property type="component" value="Unassembled WGS sequence"/>
</dbReference>
<dbReference type="InterPro" id="IPR045380">
    <property type="entry name" value="LD_TPept_scaffold_dom"/>
</dbReference>
<dbReference type="InterPro" id="IPR038063">
    <property type="entry name" value="Transpep_catalytic_dom"/>
</dbReference>
<dbReference type="GO" id="GO:0008360">
    <property type="term" value="P:regulation of cell shape"/>
    <property type="evidence" value="ECO:0007669"/>
    <property type="project" value="UniProtKB-UniRule"/>
</dbReference>
<reference evidence="11" key="1">
    <citation type="submission" date="2018-05" db="EMBL/GenBank/DDBJ databases">
        <authorList>
            <person name="Li X."/>
        </authorList>
    </citation>
    <scope>NUCLEOTIDE SEQUENCE [LARGE SCALE GENOMIC DNA]</scope>
    <source>
        <strain evidence="11">HKS-05</strain>
    </source>
</reference>
<dbReference type="AlphaFoldDB" id="A0A328B4N7"/>
<feature type="active site" description="Nucleophile" evidence="7">
    <location>
        <position position="389"/>
    </location>
</feature>
<evidence type="ECO:0000256" key="2">
    <source>
        <dbReference type="ARBA" id="ARBA00005992"/>
    </source>
</evidence>
<keyword evidence="8" id="KW-0732">Signal</keyword>
<dbReference type="InterPro" id="IPR036366">
    <property type="entry name" value="PGBDSf"/>
</dbReference>
<organism evidence="10 11">
    <name type="scientific">Phenylobacterium hankyongense</name>
    <dbReference type="NCBI Taxonomy" id="1813876"/>
    <lineage>
        <taxon>Bacteria</taxon>
        <taxon>Pseudomonadati</taxon>
        <taxon>Pseudomonadota</taxon>
        <taxon>Alphaproteobacteria</taxon>
        <taxon>Caulobacterales</taxon>
        <taxon>Caulobacteraceae</taxon>
        <taxon>Phenylobacterium</taxon>
    </lineage>
</organism>
<dbReference type="PANTHER" id="PTHR41533:SF2">
    <property type="entry name" value="BLR7131 PROTEIN"/>
    <property type="match status" value="1"/>
</dbReference>